<keyword evidence="4" id="KW-0411">Iron-sulfur</keyword>
<dbReference type="GO" id="GO:0051536">
    <property type="term" value="F:iron-sulfur cluster binding"/>
    <property type="evidence" value="ECO:0007669"/>
    <property type="project" value="UniProtKB-KW"/>
</dbReference>
<dbReference type="AlphaFoldDB" id="A0A8J6T380"/>
<evidence type="ECO:0000256" key="3">
    <source>
        <dbReference type="ARBA" id="ARBA00023004"/>
    </source>
</evidence>
<organism evidence="7 8">
    <name type="scientific">Candidatus Desulfacyla euxinica</name>
    <dbReference type="NCBI Taxonomy" id="2841693"/>
    <lineage>
        <taxon>Bacteria</taxon>
        <taxon>Deltaproteobacteria</taxon>
        <taxon>Candidatus Desulfacyla</taxon>
    </lineage>
</organism>
<keyword evidence="2" id="KW-0479">Metal-binding</keyword>
<dbReference type="PANTHER" id="PTHR43742">
    <property type="entry name" value="TRIMETHYLAMINE-N-OXIDE REDUCTASE"/>
    <property type="match status" value="1"/>
</dbReference>
<dbReference type="GO" id="GO:0018818">
    <property type="term" value="F:acetylene hydratase activity"/>
    <property type="evidence" value="ECO:0007669"/>
    <property type="project" value="InterPro"/>
</dbReference>
<dbReference type="Proteomes" id="UP000650524">
    <property type="component" value="Unassembled WGS sequence"/>
</dbReference>
<dbReference type="InterPro" id="IPR050612">
    <property type="entry name" value="Prok_Mopterin_Oxidored"/>
</dbReference>
<dbReference type="InterPro" id="IPR037949">
    <property type="entry name" value="MopB_CT_Acetylene-hydratase"/>
</dbReference>
<feature type="domain" description="Molybdopterin oxidoreductase" evidence="5">
    <location>
        <begin position="55"/>
        <end position="499"/>
    </location>
</feature>
<evidence type="ECO:0000313" key="7">
    <source>
        <dbReference type="EMBL" id="MBC8177560.1"/>
    </source>
</evidence>
<name>A0A8J6T380_9DELT</name>
<evidence type="ECO:0000259" key="5">
    <source>
        <dbReference type="Pfam" id="PF00384"/>
    </source>
</evidence>
<evidence type="ECO:0000256" key="1">
    <source>
        <dbReference type="ARBA" id="ARBA00010312"/>
    </source>
</evidence>
<dbReference type="InterPro" id="IPR006657">
    <property type="entry name" value="MoPterin_dinucl-bd_dom"/>
</dbReference>
<comment type="similarity">
    <text evidence="1">Belongs to the prokaryotic molybdopterin-containing oxidoreductase family.</text>
</comment>
<reference evidence="7 8" key="1">
    <citation type="submission" date="2020-08" db="EMBL/GenBank/DDBJ databases">
        <title>Bridging the membrane lipid divide: bacteria of the FCB group superphylum have the potential to synthesize archaeal ether lipids.</title>
        <authorList>
            <person name="Villanueva L."/>
            <person name="Von Meijenfeldt F.A.B."/>
            <person name="Westbye A.B."/>
            <person name="Yadav S."/>
            <person name="Hopmans E.C."/>
            <person name="Dutilh B.E."/>
            <person name="Sinninghe Damste J.S."/>
        </authorList>
    </citation>
    <scope>NUCLEOTIDE SEQUENCE [LARGE SCALE GENOMIC DNA]</scope>
    <source>
        <strain evidence="7">NIOZ-UU27</strain>
    </source>
</reference>
<dbReference type="GO" id="GO:0016491">
    <property type="term" value="F:oxidoreductase activity"/>
    <property type="evidence" value="ECO:0007669"/>
    <property type="project" value="InterPro"/>
</dbReference>
<dbReference type="Gene3D" id="3.40.228.10">
    <property type="entry name" value="Dimethylsulfoxide Reductase, domain 2"/>
    <property type="match status" value="1"/>
</dbReference>
<sequence>MAKEIKHSICFWCKPRCRLEVEVEDNRLIKMSTSPIKACPRKYCSDLERFYHPDRLNYPLKRVGDRGENKWQKITWDEALDEIAARLQALKEQYGAETLAVTHGTSRTYEELNSRFLNLFGSPNQCGQAQICHGNSGVVATALFGWWPYWMNVEKLENTRCLMLIGRNPPNAHQTIWEGYLRAKERGTKLIVIDPRRSESAEKADLWLQIRPGTDAALLLGMINIIIKEKLYDEAFVRDWCHGFDALSERVREYPVEKVSEITWVPADQIVAAARMFATETPSCAMEGMGVAHQPNSYSPIAARHIISAIVGNVDVPGGEELMGPAPFITEHEMEMAEALPKEQRSKILGNQFRLYTWPGYELIQKNVERVWGKRCDMFGYSCMATAPSVYKAIAYSDPYPVRALITVSSNPMVTIPDTKLVYKALQSLDLYVVSDYFMTPSAQLADYVLPSALWLERSFLWNYHNTTPVIRAGETALPPSIPGMYDRRNDYDFWRGLAIRVGQEEHWPWETVEDYYDYRLEPLDITFKELVKKGKIVTKESEYRKYEKTGFGTPTGKIELYSTVMENLGYDPLPYYKEPPESPTRTPDLAKEYPLVLITGGRFHPFFHSEHRQVESLRKRYPWAKMQINPETAKELGLKDDDWVWIETQHGRVMQKVIIDKGIDPRVVHAQHGWWYPEMPGEEPWLHGVWISNINVCTSSDEETCDEALGSWPLRTFQCKVYKVESFNGDHPLAK</sequence>
<dbReference type="Gene3D" id="2.40.40.20">
    <property type="match status" value="1"/>
</dbReference>
<evidence type="ECO:0000259" key="6">
    <source>
        <dbReference type="Pfam" id="PF01568"/>
    </source>
</evidence>
<dbReference type="EMBL" id="JACNJD010000217">
    <property type="protein sequence ID" value="MBC8177560.1"/>
    <property type="molecule type" value="Genomic_DNA"/>
</dbReference>
<dbReference type="Gene3D" id="3.40.50.740">
    <property type="match status" value="1"/>
</dbReference>
<proteinExistence type="inferred from homology"/>
<dbReference type="InterPro" id="IPR006656">
    <property type="entry name" value="Mopterin_OxRdtase"/>
</dbReference>
<dbReference type="InterPro" id="IPR009010">
    <property type="entry name" value="Asp_de-COase-like_dom_sf"/>
</dbReference>
<accession>A0A8J6T380</accession>
<dbReference type="GO" id="GO:0046872">
    <property type="term" value="F:metal ion binding"/>
    <property type="evidence" value="ECO:0007669"/>
    <property type="project" value="UniProtKB-KW"/>
</dbReference>
<keyword evidence="3" id="KW-0408">Iron</keyword>
<protein>
    <submittedName>
        <fullName evidence="7">Molybdopterin-dependent oxidoreductase</fullName>
    </submittedName>
</protein>
<evidence type="ECO:0000313" key="8">
    <source>
        <dbReference type="Proteomes" id="UP000650524"/>
    </source>
</evidence>
<gene>
    <name evidence="7" type="ORF">H8E19_09150</name>
</gene>
<feature type="domain" description="Molybdopterin dinucleotide-binding" evidence="6">
    <location>
        <begin position="600"/>
        <end position="699"/>
    </location>
</feature>
<dbReference type="PANTHER" id="PTHR43742:SF6">
    <property type="entry name" value="OXIDOREDUCTASE YYAE-RELATED"/>
    <property type="match status" value="1"/>
</dbReference>
<dbReference type="GO" id="GO:0043546">
    <property type="term" value="F:molybdopterin cofactor binding"/>
    <property type="evidence" value="ECO:0007669"/>
    <property type="project" value="InterPro"/>
</dbReference>
<evidence type="ECO:0000256" key="2">
    <source>
        <dbReference type="ARBA" id="ARBA00022723"/>
    </source>
</evidence>
<dbReference type="Pfam" id="PF01568">
    <property type="entry name" value="Molydop_binding"/>
    <property type="match status" value="1"/>
</dbReference>
<dbReference type="SUPFAM" id="SSF53706">
    <property type="entry name" value="Formate dehydrogenase/DMSO reductase, domains 1-3"/>
    <property type="match status" value="1"/>
</dbReference>
<evidence type="ECO:0000256" key="4">
    <source>
        <dbReference type="ARBA" id="ARBA00023014"/>
    </source>
</evidence>
<dbReference type="Pfam" id="PF00384">
    <property type="entry name" value="Molybdopterin"/>
    <property type="match status" value="1"/>
</dbReference>
<dbReference type="Gene3D" id="2.20.25.90">
    <property type="entry name" value="ADC-like domains"/>
    <property type="match status" value="1"/>
</dbReference>
<dbReference type="SUPFAM" id="SSF50692">
    <property type="entry name" value="ADC-like"/>
    <property type="match status" value="1"/>
</dbReference>
<comment type="caution">
    <text evidence="7">The sequence shown here is derived from an EMBL/GenBank/DDBJ whole genome shotgun (WGS) entry which is preliminary data.</text>
</comment>
<dbReference type="CDD" id="cd02781">
    <property type="entry name" value="MopB_CT_Acetylene-hydratase"/>
    <property type="match status" value="1"/>
</dbReference>